<evidence type="ECO:0000256" key="1">
    <source>
        <dbReference type="ARBA" id="ARBA00004167"/>
    </source>
</evidence>
<keyword evidence="8" id="KW-1185">Reference proteome</keyword>
<dbReference type="Pfam" id="PF09451">
    <property type="entry name" value="ATG27"/>
    <property type="match status" value="1"/>
</dbReference>
<evidence type="ECO:0000256" key="4">
    <source>
        <dbReference type="ARBA" id="ARBA00022989"/>
    </source>
</evidence>
<keyword evidence="2" id="KW-0812">Transmembrane</keyword>
<reference evidence="7 8" key="1">
    <citation type="journal article" date="2008" name="Nature">
        <title>The genome of the choanoflagellate Monosiga brevicollis and the origin of metazoans.</title>
        <authorList>
            <consortium name="JGI Sequencing"/>
            <person name="King N."/>
            <person name="Westbrook M.J."/>
            <person name="Young S.L."/>
            <person name="Kuo A."/>
            <person name="Abedin M."/>
            <person name="Chapman J."/>
            <person name="Fairclough S."/>
            <person name="Hellsten U."/>
            <person name="Isogai Y."/>
            <person name="Letunic I."/>
            <person name="Marr M."/>
            <person name="Pincus D."/>
            <person name="Putnam N."/>
            <person name="Rokas A."/>
            <person name="Wright K.J."/>
            <person name="Zuzow R."/>
            <person name="Dirks W."/>
            <person name="Good M."/>
            <person name="Goodstein D."/>
            <person name="Lemons D."/>
            <person name="Li W."/>
            <person name="Lyons J.B."/>
            <person name="Morris A."/>
            <person name="Nichols S."/>
            <person name="Richter D.J."/>
            <person name="Salamov A."/>
            <person name="Bork P."/>
            <person name="Lim W.A."/>
            <person name="Manning G."/>
            <person name="Miller W.T."/>
            <person name="McGinnis W."/>
            <person name="Shapiro H."/>
            <person name="Tjian R."/>
            <person name="Grigoriev I.V."/>
            <person name="Rokhsar D."/>
        </authorList>
    </citation>
    <scope>NUCLEOTIDE SEQUENCE [LARGE SCALE GENOMIC DNA]</scope>
    <source>
        <strain evidence="8">MX1 / ATCC 50154</strain>
    </source>
</reference>
<gene>
    <name evidence="7" type="ORF">MONBRDRAFT_38514</name>
</gene>
<keyword evidence="5" id="KW-0472">Membrane</keyword>
<dbReference type="RefSeq" id="XP_001748990.1">
    <property type="nucleotide sequence ID" value="XM_001748938.1"/>
</dbReference>
<dbReference type="InterPro" id="IPR018939">
    <property type="entry name" value="Autophagy-rel_prot_27"/>
</dbReference>
<evidence type="ECO:0000256" key="2">
    <source>
        <dbReference type="ARBA" id="ARBA00022692"/>
    </source>
</evidence>
<accession>A9V8D4</accession>
<sequence>MATSSMTVLALGLGLLMAAVISPAHAAWNVYHYNDDAAFLESASVAFSERADVGILVRVDATKHLVEAAHLNHSTLSQSDISVAFQTINNRSLNPIVSIYTTINRIGSSGFIVYTTSASVMGHVTCSIFSSLYSFGQFEDTVYSLGSFKGRTQNDCHLKDLYMDVDDYGNMGFMSYLLPKFDNLTSNSTIAYNAVFRTFNTNISPPWGQSELICCEGDFYITDEKKQISVDSRSDGTAAVISLLKTDGTSKILELKRWNPMEGFYHHIEHALNPQSSFNTAVAMSAEGTYEVGLLNIRGTSLEIFRVVHEKFELYNKSIYTPSSNTTVLDEVSLTVTEDNTIPILIETLSPTENLTLCNVSFSDPVCQKEHEKWIYQDDAGNDNDEAMTAGISFYGFVASVGVASDAASGDLGGITVAAAFEGYELDQSMYSFGPRAVCQADVMAQTLSANASVFAHWQIQLCAGNCDSCDKNSSFATGFALWRPEGKFSCSAQSECVEIKGSAVGFPTLDLCQDVCKPVSTPGYTCSAAGKCSVSNTSSVFPDLNTCMSICAPAGSKGGKKGLSGGDIMLLLCVILHRGLFHPQPVTAVLCFAHTKGGGSLSCPRFFCAFLIPYLAIGSIYNYSVKGARGMEILPNYHFWVDSFPGLVGDGFRFCMCRPVMGGGNYEAI</sequence>
<dbReference type="OMA" id="SELICCE"/>
<evidence type="ECO:0000256" key="6">
    <source>
        <dbReference type="SAM" id="SignalP"/>
    </source>
</evidence>
<organism evidence="7 8">
    <name type="scientific">Monosiga brevicollis</name>
    <name type="common">Choanoflagellate</name>
    <dbReference type="NCBI Taxonomy" id="81824"/>
    <lineage>
        <taxon>Eukaryota</taxon>
        <taxon>Choanoflagellata</taxon>
        <taxon>Craspedida</taxon>
        <taxon>Salpingoecidae</taxon>
        <taxon>Monosiga</taxon>
    </lineage>
</organism>
<dbReference type="KEGG" id="mbr:MONBRDRAFT_38514"/>
<dbReference type="GO" id="GO:0016020">
    <property type="term" value="C:membrane"/>
    <property type="evidence" value="ECO:0007669"/>
    <property type="project" value="UniProtKB-SubCell"/>
</dbReference>
<protein>
    <submittedName>
        <fullName evidence="7">Uncharacterized protein</fullName>
    </submittedName>
</protein>
<name>A9V8D4_MONBE</name>
<keyword evidence="3 6" id="KW-0732">Signal</keyword>
<proteinExistence type="predicted"/>
<dbReference type="EMBL" id="CH991567">
    <property type="protein sequence ID" value="EDQ86320.1"/>
    <property type="molecule type" value="Genomic_DNA"/>
</dbReference>
<feature type="signal peptide" evidence="6">
    <location>
        <begin position="1"/>
        <end position="26"/>
    </location>
</feature>
<comment type="subcellular location">
    <subcellularLocation>
        <location evidence="1">Membrane</location>
        <topology evidence="1">Single-pass membrane protein</topology>
    </subcellularLocation>
</comment>
<dbReference type="InParanoid" id="A9V8D4"/>
<dbReference type="GeneID" id="5894202"/>
<keyword evidence="4" id="KW-1133">Transmembrane helix</keyword>
<evidence type="ECO:0000313" key="8">
    <source>
        <dbReference type="Proteomes" id="UP000001357"/>
    </source>
</evidence>
<dbReference type="AlphaFoldDB" id="A9V8D4"/>
<evidence type="ECO:0000313" key="7">
    <source>
        <dbReference type="EMBL" id="EDQ86320.1"/>
    </source>
</evidence>
<evidence type="ECO:0000256" key="3">
    <source>
        <dbReference type="ARBA" id="ARBA00022729"/>
    </source>
</evidence>
<feature type="chain" id="PRO_5002744798" evidence="6">
    <location>
        <begin position="27"/>
        <end position="670"/>
    </location>
</feature>
<dbReference type="Proteomes" id="UP000001357">
    <property type="component" value="Unassembled WGS sequence"/>
</dbReference>
<evidence type="ECO:0000256" key="5">
    <source>
        <dbReference type="ARBA" id="ARBA00023136"/>
    </source>
</evidence>
<dbReference type="GO" id="GO:0005802">
    <property type="term" value="C:trans-Golgi network"/>
    <property type="evidence" value="ECO:0000318"/>
    <property type="project" value="GO_Central"/>
</dbReference>